<keyword evidence="2" id="KW-0378">Hydrolase</keyword>
<evidence type="ECO:0000256" key="2">
    <source>
        <dbReference type="ARBA" id="ARBA00022801"/>
    </source>
</evidence>
<name>A0A7Y0K8X0_9BACI</name>
<evidence type="ECO:0000256" key="6">
    <source>
        <dbReference type="SAM" id="MobiDB-lite"/>
    </source>
</evidence>
<feature type="compositionally biased region" description="Basic residues" evidence="6">
    <location>
        <begin position="217"/>
        <end position="230"/>
    </location>
</feature>
<evidence type="ECO:0000256" key="5">
    <source>
        <dbReference type="ARBA" id="ARBA00049117"/>
    </source>
</evidence>
<evidence type="ECO:0000259" key="8">
    <source>
        <dbReference type="Pfam" id="PF07683"/>
    </source>
</evidence>
<dbReference type="RefSeq" id="WP_169188672.1">
    <property type="nucleotide sequence ID" value="NZ_JABBPK010000001.1"/>
</dbReference>
<dbReference type="Pfam" id="PF02492">
    <property type="entry name" value="cobW"/>
    <property type="match status" value="1"/>
</dbReference>
<feature type="domain" description="CobW/HypB/UreG nucleotide-binding" evidence="7">
    <location>
        <begin position="6"/>
        <end position="189"/>
    </location>
</feature>
<dbReference type="Pfam" id="PF07683">
    <property type="entry name" value="CobW_C"/>
    <property type="match status" value="1"/>
</dbReference>
<dbReference type="InterPro" id="IPR027417">
    <property type="entry name" value="P-loop_NTPase"/>
</dbReference>
<gene>
    <name evidence="9" type="ORF">HHU08_13610</name>
</gene>
<dbReference type="PANTHER" id="PTHR13748">
    <property type="entry name" value="COBW-RELATED"/>
    <property type="match status" value="1"/>
</dbReference>
<dbReference type="Gene3D" id="3.30.1220.10">
    <property type="entry name" value="CobW-like, C-terminal domain"/>
    <property type="match status" value="1"/>
</dbReference>
<protein>
    <submittedName>
        <fullName evidence="9">GTP-binding protein</fullName>
    </submittedName>
</protein>
<evidence type="ECO:0000256" key="3">
    <source>
        <dbReference type="ARBA" id="ARBA00023186"/>
    </source>
</evidence>
<dbReference type="GO" id="GO:0005737">
    <property type="term" value="C:cytoplasm"/>
    <property type="evidence" value="ECO:0007669"/>
    <property type="project" value="TreeGrafter"/>
</dbReference>
<dbReference type="CDD" id="cd03112">
    <property type="entry name" value="CobW-like"/>
    <property type="match status" value="1"/>
</dbReference>
<proteinExistence type="inferred from homology"/>
<dbReference type="InterPro" id="IPR003495">
    <property type="entry name" value="CobW/HypB/UreG_nucleotide-bd"/>
</dbReference>
<dbReference type="Proteomes" id="UP000588491">
    <property type="component" value="Unassembled WGS sequence"/>
</dbReference>
<organism evidence="9 10">
    <name type="scientific">Niallia alba</name>
    <dbReference type="NCBI Taxonomy" id="2729105"/>
    <lineage>
        <taxon>Bacteria</taxon>
        <taxon>Bacillati</taxon>
        <taxon>Bacillota</taxon>
        <taxon>Bacilli</taxon>
        <taxon>Bacillales</taxon>
        <taxon>Bacillaceae</taxon>
        <taxon>Niallia</taxon>
    </lineage>
</organism>
<dbReference type="GO" id="GO:0016787">
    <property type="term" value="F:hydrolase activity"/>
    <property type="evidence" value="ECO:0007669"/>
    <property type="project" value="UniProtKB-KW"/>
</dbReference>
<dbReference type="GO" id="GO:0000166">
    <property type="term" value="F:nucleotide binding"/>
    <property type="evidence" value="ECO:0007669"/>
    <property type="project" value="UniProtKB-KW"/>
</dbReference>
<evidence type="ECO:0000256" key="1">
    <source>
        <dbReference type="ARBA" id="ARBA00022741"/>
    </source>
</evidence>
<dbReference type="SUPFAM" id="SSF52540">
    <property type="entry name" value="P-loop containing nucleoside triphosphate hydrolases"/>
    <property type="match status" value="1"/>
</dbReference>
<dbReference type="InterPro" id="IPR036627">
    <property type="entry name" value="CobW-likC_sf"/>
</dbReference>
<comment type="catalytic activity">
    <reaction evidence="5">
        <text>GTP + H2O = GDP + phosphate + H(+)</text>
        <dbReference type="Rhea" id="RHEA:19669"/>
        <dbReference type="ChEBI" id="CHEBI:15377"/>
        <dbReference type="ChEBI" id="CHEBI:15378"/>
        <dbReference type="ChEBI" id="CHEBI:37565"/>
        <dbReference type="ChEBI" id="CHEBI:43474"/>
        <dbReference type="ChEBI" id="CHEBI:58189"/>
    </reaction>
    <physiologicalReaction direction="left-to-right" evidence="5">
        <dbReference type="Rhea" id="RHEA:19670"/>
    </physiologicalReaction>
</comment>
<reference evidence="9 10" key="1">
    <citation type="submission" date="2020-04" db="EMBL/GenBank/DDBJ databases">
        <title>Bacillus sp. UniB3 isolated from commercial digestive syrup.</title>
        <authorList>
            <person name="Thorat V."/>
            <person name="Kirdat K."/>
            <person name="Tiwarekar B."/>
            <person name="Yadav A."/>
        </authorList>
    </citation>
    <scope>NUCLEOTIDE SEQUENCE [LARGE SCALE GENOMIC DNA]</scope>
    <source>
        <strain evidence="9 10">UniB3</strain>
    </source>
</reference>
<sequence>MKKINVYLINGFLGSGKTTTLLKCMEYFKGKNKKYAIILNELGETNIEKHLFKDESLYELLNGCVCCSIKEDLRTTLDELAETLHKENIEVVLLEGTGVANPSEIMETFNEKQYREVFEIAESICLIDSLHFTEYTSVFSSSKEVRQLQKEQIENGTVLVLNKVDQLSRKLAIEKVEKRIRKLNAEAPLLYSNYGNGVTEYLESQQKNSKIKERSISGHHHHHHHHHIKAIKVEQTTAMTKRELRDFLKSNQDKLLRAKGTIKNSDDQSWYHFQYASGLLEWQKVNEYLPNRKGEIILIGERLSEKVTI</sequence>
<keyword evidence="3" id="KW-0143">Chaperone</keyword>
<dbReference type="PANTHER" id="PTHR13748:SF62">
    <property type="entry name" value="COBW DOMAIN-CONTAINING PROTEIN"/>
    <property type="match status" value="1"/>
</dbReference>
<comment type="similarity">
    <text evidence="4">Belongs to the SIMIBI class G3E GTPase family. ZNG1 subfamily.</text>
</comment>
<evidence type="ECO:0000313" key="10">
    <source>
        <dbReference type="Proteomes" id="UP000588491"/>
    </source>
</evidence>
<keyword evidence="1" id="KW-0547">Nucleotide-binding</keyword>
<evidence type="ECO:0000259" key="7">
    <source>
        <dbReference type="Pfam" id="PF02492"/>
    </source>
</evidence>
<dbReference type="InterPro" id="IPR011629">
    <property type="entry name" value="CobW-like_C"/>
</dbReference>
<comment type="caution">
    <text evidence="9">The sequence shown here is derived from an EMBL/GenBank/DDBJ whole genome shotgun (WGS) entry which is preliminary data.</text>
</comment>
<evidence type="ECO:0000313" key="9">
    <source>
        <dbReference type="EMBL" id="NMO78023.1"/>
    </source>
</evidence>
<accession>A0A7Y0K8X0</accession>
<dbReference type="AlphaFoldDB" id="A0A7Y0K8X0"/>
<dbReference type="EMBL" id="JABBPK010000001">
    <property type="protein sequence ID" value="NMO78023.1"/>
    <property type="molecule type" value="Genomic_DNA"/>
</dbReference>
<dbReference type="SUPFAM" id="SSF90002">
    <property type="entry name" value="Hypothetical protein YjiA, C-terminal domain"/>
    <property type="match status" value="1"/>
</dbReference>
<keyword evidence="10" id="KW-1185">Reference proteome</keyword>
<dbReference type="InterPro" id="IPR051316">
    <property type="entry name" value="Zinc-reg_GTPase_activator"/>
</dbReference>
<feature type="domain" description="CobW C-terminal" evidence="8">
    <location>
        <begin position="229"/>
        <end position="306"/>
    </location>
</feature>
<dbReference type="Gene3D" id="3.40.50.300">
    <property type="entry name" value="P-loop containing nucleotide triphosphate hydrolases"/>
    <property type="match status" value="1"/>
</dbReference>
<feature type="region of interest" description="Disordered" evidence="6">
    <location>
        <begin position="209"/>
        <end position="230"/>
    </location>
</feature>
<evidence type="ECO:0000256" key="4">
    <source>
        <dbReference type="ARBA" id="ARBA00034320"/>
    </source>
</evidence>